<organism evidence="6 7">
    <name type="scientific">Halteria grandinella</name>
    <dbReference type="NCBI Taxonomy" id="5974"/>
    <lineage>
        <taxon>Eukaryota</taxon>
        <taxon>Sar</taxon>
        <taxon>Alveolata</taxon>
        <taxon>Ciliophora</taxon>
        <taxon>Intramacronucleata</taxon>
        <taxon>Spirotrichea</taxon>
        <taxon>Stichotrichia</taxon>
        <taxon>Sporadotrichida</taxon>
        <taxon>Halteriidae</taxon>
        <taxon>Halteria</taxon>
    </lineage>
</organism>
<evidence type="ECO:0000256" key="2">
    <source>
        <dbReference type="ARBA" id="ARBA00022741"/>
    </source>
</evidence>
<evidence type="ECO:0000259" key="5">
    <source>
        <dbReference type="PROSITE" id="PS50011"/>
    </source>
</evidence>
<dbReference type="PANTHER" id="PTHR24348">
    <property type="entry name" value="SERINE/THREONINE-PROTEIN KINASE UNC-51-RELATED"/>
    <property type="match status" value="1"/>
</dbReference>
<keyword evidence="4" id="KW-0067">ATP-binding</keyword>
<dbReference type="EMBL" id="RRYP01021448">
    <property type="protein sequence ID" value="TNV72658.1"/>
    <property type="molecule type" value="Genomic_DNA"/>
</dbReference>
<accession>A0A8J8ND68</accession>
<evidence type="ECO:0000256" key="4">
    <source>
        <dbReference type="ARBA" id="ARBA00022840"/>
    </source>
</evidence>
<comment type="caution">
    <text evidence="6">The sequence shown here is derived from an EMBL/GenBank/DDBJ whole genome shotgun (WGS) entry which is preliminary data.</text>
</comment>
<sequence length="312" mass="36166">MEPLEQQLVINNYRTIKKLGEGKQVTHYLAIDELHHRFCTLKLQKSSNDLVKFCKSSQAFVEEISALTKAKHPFVVEMIESFLWEDENKKMIWCIVLEHADGGNLYDNYIQKKEKVNEKIALNWLAQISLAFAHLSSVGLSNFNLLPHSIYLIGEKQRGTVKIGSLGYLKEEKAMIILEKYLAPEQLDGQNLQKKFLWSLGIIWYELLTGGEHPFDVEFNEGYLQRLPRLDFRQNPSISQEMKALLQLQLEKKSSERISINELLCHKTVKEKIVCFIEHCLFNEQDIDVLIIIDHRTVPTQLAPARDNQWAS</sequence>
<dbReference type="PROSITE" id="PS50011">
    <property type="entry name" value="PROTEIN_KINASE_DOM"/>
    <property type="match status" value="1"/>
</dbReference>
<dbReference type="InterPro" id="IPR000719">
    <property type="entry name" value="Prot_kinase_dom"/>
</dbReference>
<protein>
    <recommendedName>
        <fullName evidence="5">Protein kinase domain-containing protein</fullName>
    </recommendedName>
</protein>
<name>A0A8J8ND68_HALGN</name>
<dbReference type="InterPro" id="IPR045269">
    <property type="entry name" value="Atg1-like"/>
</dbReference>
<dbReference type="Gene3D" id="1.10.510.10">
    <property type="entry name" value="Transferase(Phosphotransferase) domain 1"/>
    <property type="match status" value="1"/>
</dbReference>
<dbReference type="GO" id="GO:0004674">
    <property type="term" value="F:protein serine/threonine kinase activity"/>
    <property type="evidence" value="ECO:0007669"/>
    <property type="project" value="InterPro"/>
</dbReference>
<dbReference type="GO" id="GO:0000407">
    <property type="term" value="C:phagophore assembly site"/>
    <property type="evidence" value="ECO:0007669"/>
    <property type="project" value="TreeGrafter"/>
</dbReference>
<evidence type="ECO:0000256" key="3">
    <source>
        <dbReference type="ARBA" id="ARBA00022777"/>
    </source>
</evidence>
<dbReference type="Proteomes" id="UP000785679">
    <property type="component" value="Unassembled WGS sequence"/>
</dbReference>
<dbReference type="OrthoDB" id="546826at2759"/>
<dbReference type="GO" id="GO:0005776">
    <property type="term" value="C:autophagosome"/>
    <property type="evidence" value="ECO:0007669"/>
    <property type="project" value="TreeGrafter"/>
</dbReference>
<dbReference type="SUPFAM" id="SSF56112">
    <property type="entry name" value="Protein kinase-like (PK-like)"/>
    <property type="match status" value="1"/>
</dbReference>
<evidence type="ECO:0000313" key="7">
    <source>
        <dbReference type="Proteomes" id="UP000785679"/>
    </source>
</evidence>
<dbReference type="GO" id="GO:0010506">
    <property type="term" value="P:regulation of autophagy"/>
    <property type="evidence" value="ECO:0007669"/>
    <property type="project" value="InterPro"/>
</dbReference>
<evidence type="ECO:0000313" key="6">
    <source>
        <dbReference type="EMBL" id="TNV72658.1"/>
    </source>
</evidence>
<dbReference type="GO" id="GO:0000045">
    <property type="term" value="P:autophagosome assembly"/>
    <property type="evidence" value="ECO:0007669"/>
    <property type="project" value="TreeGrafter"/>
</dbReference>
<keyword evidence="7" id="KW-1185">Reference proteome</keyword>
<proteinExistence type="predicted"/>
<dbReference type="GO" id="GO:0016020">
    <property type="term" value="C:membrane"/>
    <property type="evidence" value="ECO:0007669"/>
    <property type="project" value="TreeGrafter"/>
</dbReference>
<evidence type="ECO:0000256" key="1">
    <source>
        <dbReference type="ARBA" id="ARBA00022679"/>
    </source>
</evidence>
<dbReference type="AlphaFoldDB" id="A0A8J8ND68"/>
<dbReference type="PANTHER" id="PTHR24348:SF22">
    <property type="entry name" value="NON-SPECIFIC SERINE_THREONINE PROTEIN KINASE"/>
    <property type="match status" value="1"/>
</dbReference>
<feature type="domain" description="Protein kinase" evidence="5">
    <location>
        <begin position="13"/>
        <end position="269"/>
    </location>
</feature>
<keyword evidence="3" id="KW-0418">Kinase</keyword>
<keyword evidence="2" id="KW-0547">Nucleotide-binding</keyword>
<keyword evidence="1" id="KW-0808">Transferase</keyword>
<reference evidence="6" key="1">
    <citation type="submission" date="2019-06" db="EMBL/GenBank/DDBJ databases">
        <authorList>
            <person name="Zheng W."/>
        </authorList>
    </citation>
    <scope>NUCLEOTIDE SEQUENCE</scope>
    <source>
        <strain evidence="6">QDHG01</strain>
    </source>
</reference>
<dbReference type="InterPro" id="IPR011009">
    <property type="entry name" value="Kinase-like_dom_sf"/>
</dbReference>
<dbReference type="GO" id="GO:0005524">
    <property type="term" value="F:ATP binding"/>
    <property type="evidence" value="ECO:0007669"/>
    <property type="project" value="UniProtKB-KW"/>
</dbReference>
<dbReference type="Pfam" id="PF00069">
    <property type="entry name" value="Pkinase"/>
    <property type="match status" value="1"/>
</dbReference>
<gene>
    <name evidence="6" type="ORF">FGO68_gene16753</name>
</gene>
<dbReference type="GO" id="GO:0005829">
    <property type="term" value="C:cytosol"/>
    <property type="evidence" value="ECO:0007669"/>
    <property type="project" value="TreeGrafter"/>
</dbReference>